<dbReference type="AlphaFoldDB" id="A0A2T0UHC6"/>
<gene>
    <name evidence="7" type="ORF">B0I28_107160</name>
</gene>
<dbReference type="InterPro" id="IPR001647">
    <property type="entry name" value="HTH_TetR"/>
</dbReference>
<dbReference type="InterPro" id="IPR036271">
    <property type="entry name" value="Tet_transcr_reg_TetR-rel_C_sf"/>
</dbReference>
<sequence>MTSGRLGQGAAARGHARRERILKAATYFIARHGARGTSLAQIAKQAGVSQPGLIYHYNTKELLLHAVLDRRDESEQYFTWGEDDRPGLDVFTAVVEAVGRWPEDSDMVGMHTVLVAENASEDNAISERLRSAYEAGVEKVALALARAQEDGVLREDVDPRRKAMEILAFVNGLETAWLANRSMPAKEIAAQWAQDQVRTLRSDPPGD</sequence>
<accession>A0A2T0UHC6</accession>
<evidence type="ECO:0000256" key="4">
    <source>
        <dbReference type="ARBA" id="ARBA00023163"/>
    </source>
</evidence>
<dbReference type="OrthoDB" id="7505659at2"/>
<dbReference type="EMBL" id="PVTJ01000007">
    <property type="protein sequence ID" value="PRY57312.1"/>
    <property type="molecule type" value="Genomic_DNA"/>
</dbReference>
<name>A0A2T0UHC6_9ACTN</name>
<evidence type="ECO:0000259" key="6">
    <source>
        <dbReference type="PROSITE" id="PS50977"/>
    </source>
</evidence>
<evidence type="ECO:0000256" key="2">
    <source>
        <dbReference type="ARBA" id="ARBA00023015"/>
    </source>
</evidence>
<feature type="DNA-binding region" description="H-T-H motif" evidence="5">
    <location>
        <begin position="38"/>
        <end position="57"/>
    </location>
</feature>
<evidence type="ECO:0000256" key="1">
    <source>
        <dbReference type="ARBA" id="ARBA00022491"/>
    </source>
</evidence>
<evidence type="ECO:0000256" key="5">
    <source>
        <dbReference type="PROSITE-ProRule" id="PRU00335"/>
    </source>
</evidence>
<dbReference type="PROSITE" id="PS50977">
    <property type="entry name" value="HTH_TETR_2"/>
    <property type="match status" value="1"/>
</dbReference>
<dbReference type="PRINTS" id="PR00455">
    <property type="entry name" value="HTHTETR"/>
</dbReference>
<keyword evidence="3 5" id="KW-0238">DNA-binding</keyword>
<dbReference type="Pfam" id="PF13977">
    <property type="entry name" value="TetR_C_6"/>
    <property type="match status" value="1"/>
</dbReference>
<keyword evidence="4" id="KW-0804">Transcription</keyword>
<dbReference type="PANTHER" id="PTHR47506:SF1">
    <property type="entry name" value="HTH-TYPE TRANSCRIPTIONAL REGULATOR YJDC"/>
    <property type="match status" value="1"/>
</dbReference>
<dbReference type="PANTHER" id="PTHR47506">
    <property type="entry name" value="TRANSCRIPTIONAL REGULATORY PROTEIN"/>
    <property type="match status" value="1"/>
</dbReference>
<evidence type="ECO:0000313" key="8">
    <source>
        <dbReference type="Proteomes" id="UP000238176"/>
    </source>
</evidence>
<feature type="domain" description="HTH tetR-type" evidence="6">
    <location>
        <begin position="15"/>
        <end position="75"/>
    </location>
</feature>
<reference evidence="7 8" key="1">
    <citation type="submission" date="2018-03" db="EMBL/GenBank/DDBJ databases">
        <title>Genomic Encyclopedia of Type Strains, Phase III (KMG-III): the genomes of soil and plant-associated and newly described type strains.</title>
        <authorList>
            <person name="Whitman W."/>
        </authorList>
    </citation>
    <scope>NUCLEOTIDE SEQUENCE [LARGE SCALE GENOMIC DNA]</scope>
    <source>
        <strain evidence="7 8">CGMCC 4.7067</strain>
    </source>
</reference>
<keyword evidence="2" id="KW-0805">Transcription regulation</keyword>
<dbReference type="SUPFAM" id="SSF48498">
    <property type="entry name" value="Tetracyclin repressor-like, C-terminal domain"/>
    <property type="match status" value="1"/>
</dbReference>
<evidence type="ECO:0000256" key="3">
    <source>
        <dbReference type="ARBA" id="ARBA00023125"/>
    </source>
</evidence>
<dbReference type="GO" id="GO:0003677">
    <property type="term" value="F:DNA binding"/>
    <property type="evidence" value="ECO:0007669"/>
    <property type="project" value="UniProtKB-UniRule"/>
</dbReference>
<dbReference type="SUPFAM" id="SSF46689">
    <property type="entry name" value="Homeodomain-like"/>
    <property type="match status" value="1"/>
</dbReference>
<dbReference type="Gene3D" id="1.10.357.10">
    <property type="entry name" value="Tetracycline Repressor, domain 2"/>
    <property type="match status" value="1"/>
</dbReference>
<dbReference type="InterPro" id="IPR009057">
    <property type="entry name" value="Homeodomain-like_sf"/>
</dbReference>
<keyword evidence="1" id="KW-0678">Repressor</keyword>
<dbReference type="InterPro" id="IPR039538">
    <property type="entry name" value="BetI_C"/>
</dbReference>
<evidence type="ECO:0000313" key="7">
    <source>
        <dbReference type="EMBL" id="PRY57312.1"/>
    </source>
</evidence>
<proteinExistence type="predicted"/>
<comment type="caution">
    <text evidence="7">The sequence shown here is derived from an EMBL/GenBank/DDBJ whole genome shotgun (WGS) entry which is preliminary data.</text>
</comment>
<dbReference type="Proteomes" id="UP000238176">
    <property type="component" value="Unassembled WGS sequence"/>
</dbReference>
<protein>
    <submittedName>
        <fullName evidence="7">TetR family transcriptional regulator</fullName>
    </submittedName>
</protein>
<dbReference type="RefSeq" id="WP_106365310.1">
    <property type="nucleotide sequence ID" value="NZ_PVTJ01000007.1"/>
</dbReference>
<dbReference type="Pfam" id="PF00440">
    <property type="entry name" value="TetR_N"/>
    <property type="match status" value="1"/>
</dbReference>
<keyword evidence="8" id="KW-1185">Reference proteome</keyword>
<organism evidence="7 8">
    <name type="scientific">Glycomyces artemisiae</name>
    <dbReference type="NCBI Taxonomy" id="1076443"/>
    <lineage>
        <taxon>Bacteria</taxon>
        <taxon>Bacillati</taxon>
        <taxon>Actinomycetota</taxon>
        <taxon>Actinomycetes</taxon>
        <taxon>Glycomycetales</taxon>
        <taxon>Glycomycetaceae</taxon>
        <taxon>Glycomyces</taxon>
    </lineage>
</organism>